<name>A0ABV7XGI7_9SPHN</name>
<keyword evidence="3" id="KW-1185">Reference proteome</keyword>
<dbReference type="Proteomes" id="UP001595615">
    <property type="component" value="Unassembled WGS sequence"/>
</dbReference>
<feature type="chain" id="PRO_5045809421" evidence="1">
    <location>
        <begin position="19"/>
        <end position="189"/>
    </location>
</feature>
<evidence type="ECO:0000256" key="1">
    <source>
        <dbReference type="SAM" id="SignalP"/>
    </source>
</evidence>
<organism evidence="2 3">
    <name type="scientific">Sphingoaurantiacus capsulatus</name>
    <dbReference type="NCBI Taxonomy" id="1771310"/>
    <lineage>
        <taxon>Bacteria</taxon>
        <taxon>Pseudomonadati</taxon>
        <taxon>Pseudomonadota</taxon>
        <taxon>Alphaproteobacteria</taxon>
        <taxon>Sphingomonadales</taxon>
        <taxon>Sphingosinicellaceae</taxon>
        <taxon>Sphingoaurantiacus</taxon>
    </lineage>
</organism>
<dbReference type="EMBL" id="JBHRXV010000011">
    <property type="protein sequence ID" value="MFC3714037.1"/>
    <property type="molecule type" value="Genomic_DNA"/>
</dbReference>
<evidence type="ECO:0000313" key="2">
    <source>
        <dbReference type="EMBL" id="MFC3714037.1"/>
    </source>
</evidence>
<sequence>MRYLMPAALLALAAAAPAPIKADKAASMLMDGHCTDAAWTRAKGHDIGHGANLKIAADADFVWLCVTPPAESYATADLYLVDKAGAIHNLHASAQLGERVKGASGWPDYVWGNNVGWYGNPVAFSGAREGRVQFTPSKGRELQIARSKYPGDRWTLMLEVRALGAANTETVFPAGAKEDDTKTWVTVQL</sequence>
<proteinExistence type="predicted"/>
<comment type="caution">
    <text evidence="2">The sequence shown here is derived from an EMBL/GenBank/DDBJ whole genome shotgun (WGS) entry which is preliminary data.</text>
</comment>
<accession>A0ABV7XGI7</accession>
<reference evidence="3" key="1">
    <citation type="journal article" date="2019" name="Int. J. Syst. Evol. Microbiol.">
        <title>The Global Catalogue of Microorganisms (GCM) 10K type strain sequencing project: providing services to taxonomists for standard genome sequencing and annotation.</title>
        <authorList>
            <consortium name="The Broad Institute Genomics Platform"/>
            <consortium name="The Broad Institute Genome Sequencing Center for Infectious Disease"/>
            <person name="Wu L."/>
            <person name="Ma J."/>
        </authorList>
    </citation>
    <scope>NUCLEOTIDE SEQUENCE [LARGE SCALE GENOMIC DNA]</scope>
    <source>
        <strain evidence="3">KCTC 42644</strain>
    </source>
</reference>
<evidence type="ECO:0000313" key="3">
    <source>
        <dbReference type="Proteomes" id="UP001595615"/>
    </source>
</evidence>
<dbReference type="RefSeq" id="WP_380863102.1">
    <property type="nucleotide sequence ID" value="NZ_JBHRXV010000011.1"/>
</dbReference>
<protein>
    <submittedName>
        <fullName evidence="2">Uncharacterized protein</fullName>
    </submittedName>
</protein>
<keyword evidence="1" id="KW-0732">Signal</keyword>
<feature type="signal peptide" evidence="1">
    <location>
        <begin position="1"/>
        <end position="18"/>
    </location>
</feature>
<gene>
    <name evidence="2" type="ORF">ACFOMD_15805</name>
</gene>